<proteinExistence type="inferred from homology"/>
<dbReference type="eggNOG" id="COG2366">
    <property type="taxonomic scope" value="Bacteria"/>
</dbReference>
<dbReference type="EMBL" id="BAET01000007">
    <property type="protein sequence ID" value="GAB54891.1"/>
    <property type="molecule type" value="Genomic_DNA"/>
</dbReference>
<comment type="similarity">
    <text evidence="1">Belongs to the peptidase S45 family.</text>
</comment>
<dbReference type="RefSeq" id="WP_006003439.1">
    <property type="nucleotide sequence ID" value="NZ_BAET01000007.1"/>
</dbReference>
<dbReference type="InterPro" id="IPR043146">
    <property type="entry name" value="Penicillin_amidase_N_B-knob"/>
</dbReference>
<evidence type="ECO:0000256" key="6">
    <source>
        <dbReference type="PIRSR" id="PIRSR001227-2"/>
    </source>
</evidence>
<gene>
    <name evidence="8" type="ORF">GPUN_0753</name>
</gene>
<dbReference type="OrthoDB" id="9760084at2"/>
<evidence type="ECO:0000256" key="7">
    <source>
        <dbReference type="SAM" id="Phobius"/>
    </source>
</evidence>
<feature type="binding site" evidence="6">
    <location>
        <position position="337"/>
    </location>
    <ligand>
        <name>Ca(2+)</name>
        <dbReference type="ChEBI" id="CHEBI:29108"/>
    </ligand>
</feature>
<dbReference type="GO" id="GO:0017000">
    <property type="term" value="P:antibiotic biosynthetic process"/>
    <property type="evidence" value="ECO:0007669"/>
    <property type="project" value="InterPro"/>
</dbReference>
<dbReference type="InterPro" id="IPR043147">
    <property type="entry name" value="Penicillin_amidase_A-knob"/>
</dbReference>
<feature type="active site" description="Nucleophile" evidence="5">
    <location>
        <position position="261"/>
    </location>
</feature>
<evidence type="ECO:0000313" key="8">
    <source>
        <dbReference type="EMBL" id="GAB54891.1"/>
    </source>
</evidence>
<evidence type="ECO:0000256" key="3">
    <source>
        <dbReference type="ARBA" id="ARBA00023145"/>
    </source>
</evidence>
<feature type="binding site" evidence="6">
    <location>
        <position position="339"/>
    </location>
    <ligand>
        <name>Ca(2+)</name>
        <dbReference type="ChEBI" id="CHEBI:29108"/>
    </ligand>
</feature>
<comment type="cofactor">
    <cofactor evidence="6">
        <name>Ca(2+)</name>
        <dbReference type="ChEBI" id="CHEBI:29108"/>
    </cofactor>
    <text evidence="6">Binds 1 Ca(2+) ion per dimer.</text>
</comment>
<reference evidence="8 9" key="2">
    <citation type="journal article" date="2017" name="Antonie Van Leeuwenhoek">
        <title>Rhizobium rhizosphaerae sp. nov., a novel species isolated from rice rhizosphere.</title>
        <authorList>
            <person name="Zhao J.J."/>
            <person name="Zhang J."/>
            <person name="Zhang R.J."/>
            <person name="Zhang C.W."/>
            <person name="Yin H.Q."/>
            <person name="Zhang X.X."/>
        </authorList>
    </citation>
    <scope>NUCLEOTIDE SEQUENCE [LARGE SCALE GENOMIC DNA]</scope>
    <source>
        <strain evidence="8 9">ACAM 611</strain>
    </source>
</reference>
<keyword evidence="2 8" id="KW-0378">Hydrolase</keyword>
<keyword evidence="7" id="KW-1133">Transmembrane helix</keyword>
<dbReference type="InterPro" id="IPR014395">
    <property type="entry name" value="Pen/GL7ACA/AHL_acylase"/>
</dbReference>
<keyword evidence="9" id="KW-1185">Reference proteome</keyword>
<dbReference type="PIRSF" id="PIRSF001227">
    <property type="entry name" value="Pen_acylase"/>
    <property type="match status" value="1"/>
</dbReference>
<dbReference type="Gene3D" id="3.60.20.10">
    <property type="entry name" value="Glutamine Phosphoribosylpyrophosphate, subunit 1, domain 1"/>
    <property type="match status" value="1"/>
</dbReference>
<evidence type="ECO:0000313" key="9">
    <source>
        <dbReference type="Proteomes" id="UP000053586"/>
    </source>
</evidence>
<keyword evidence="7" id="KW-0472">Membrane</keyword>
<organism evidence="8 9">
    <name type="scientific">Glaciecola punicea ACAM 611</name>
    <dbReference type="NCBI Taxonomy" id="1121923"/>
    <lineage>
        <taxon>Bacteria</taxon>
        <taxon>Pseudomonadati</taxon>
        <taxon>Pseudomonadota</taxon>
        <taxon>Gammaproteobacteria</taxon>
        <taxon>Alteromonadales</taxon>
        <taxon>Alteromonadaceae</taxon>
        <taxon>Glaciecola</taxon>
    </lineage>
</organism>
<protein>
    <submittedName>
        <fullName evidence="8">Penicillin amidase</fullName>
        <ecNumber evidence="8">3.5.1.11</ecNumber>
    </submittedName>
</protein>
<dbReference type="SUPFAM" id="SSF56235">
    <property type="entry name" value="N-terminal nucleophile aminohydrolases (Ntn hydrolases)"/>
    <property type="match status" value="1"/>
</dbReference>
<comment type="caution">
    <text evidence="8">The sequence shown here is derived from an EMBL/GenBank/DDBJ whole genome shotgun (WGS) entry which is preliminary data.</text>
</comment>
<reference evidence="8 9" key="1">
    <citation type="journal article" date="2012" name="J. Bacteriol.">
        <title>Genome sequence of proteorhodopsin-containing sea ice bacterium Glaciecola punicea ACAM 611T.</title>
        <authorList>
            <person name="Qin Q.-L."/>
            <person name="Xie B.-B."/>
            <person name="Shu Y.-L."/>
            <person name="Rong J.-C."/>
            <person name="Zhao D.-L."/>
            <person name="Zhang X.-Y."/>
            <person name="Chen X.-L."/>
            <person name="Zhou B.-C."/>
            <person name="Zhanga Y.-Z."/>
        </authorList>
    </citation>
    <scope>NUCLEOTIDE SEQUENCE [LARGE SCALE GENOMIC DNA]</scope>
    <source>
        <strain evidence="8 9">ACAM 611</strain>
    </source>
</reference>
<accession>H5T9B4</accession>
<dbReference type="GO" id="GO:0008953">
    <property type="term" value="F:penicillin amidase activity"/>
    <property type="evidence" value="ECO:0007669"/>
    <property type="project" value="UniProtKB-EC"/>
</dbReference>
<dbReference type="Gene3D" id="1.10.439.10">
    <property type="entry name" value="Penicillin Amidohydrolase, domain 1"/>
    <property type="match status" value="1"/>
</dbReference>
<sequence length="774" mass="85958">MKAIKWGFLGLGAAAVMLILIAYIGLTASLPSLDGNITTSTIAEPASLRRDSIGTAVISAQSQSDAAYALGYAHAQDRLFQMDLLRRQAAGELTEIVGQRALSVDKKHRVHQFRQRAQIAFDGLSSQEQQILSAYTNGVNEAAQSLSMKPFEYLLTGSKFAPWVPVDSLLASYSMYIDLQLAQTERDFRLNVIKDLFGDSMYRFFTLPSNYQAAIDFSIIDIPPVEVPPAPQLSKMKQTKDKPPVAFNYYDSVQEQPDYGSNSWAVIGELSHSQSAMLSNDMHLGLRVPAIWYRAQLNYKSGEQNVSVTGVSLPGTPAIIVGSNGHIAWGFTNSNIDNVDWIKLDDATSTQTITETILTQSGSETLEFEMSKYGPVRKFKDQRYALKWIAHQDYAVNIRIADMAKVINIESGLKLAKEVRIPAQNMLIADSAGSIAWQLTGAMTMRKPLPRYAIAEAQYSPLWDEPQLMPANNINPENGRLWTANARVIGVKDLAQFGDGGYALGARQQQIKDLLMQQARFNEQDFYDIQLNNDALFLKPWHELLLNTLNRKPQQYSHDIDALNNWGACACADSVGYTLVRMFRSGVINQLLVPINEILKEHDLSTSYLLRSIEPAIWAIIEQDAKDWLPQNSDDFPALMLSVYDDTKTRLIEQHDAKSDDLSQLNWGNVNALEVKHPFSSTLGPLSTLVDMPEVAGYGDSFLPAVQSGSFGASQRLIVRPGNEDKAILTVPGGQSGHFMSPYYKTGFNEYAAQGNTPLLPQKIQHEINFTPSR</sequence>
<feature type="binding site" evidence="6">
    <location>
        <position position="340"/>
    </location>
    <ligand>
        <name>Ca(2+)</name>
        <dbReference type="ChEBI" id="CHEBI:29108"/>
    </ligand>
</feature>
<dbReference type="InterPro" id="IPR029055">
    <property type="entry name" value="Ntn_hydrolases_N"/>
</dbReference>
<name>H5T9B4_9ALTE</name>
<dbReference type="STRING" id="56804.BAE46_00140"/>
<feature type="transmembrane region" description="Helical" evidence="7">
    <location>
        <begin position="7"/>
        <end position="26"/>
    </location>
</feature>
<dbReference type="Gene3D" id="1.10.1400.10">
    <property type="match status" value="1"/>
</dbReference>
<keyword evidence="7" id="KW-0812">Transmembrane</keyword>
<comment type="subunit">
    <text evidence="4">Heterodimer of an alpha subunit and a beta subunit processed from the same precursor.</text>
</comment>
<keyword evidence="3" id="KW-0865">Zymogen</keyword>
<evidence type="ECO:0000256" key="4">
    <source>
        <dbReference type="ARBA" id="ARBA00038735"/>
    </source>
</evidence>
<dbReference type="EC" id="3.5.1.11" evidence="8"/>
<evidence type="ECO:0000256" key="1">
    <source>
        <dbReference type="ARBA" id="ARBA00006586"/>
    </source>
</evidence>
<dbReference type="InterPro" id="IPR023343">
    <property type="entry name" value="Penicillin_amidase_dom1"/>
</dbReference>
<dbReference type="Gene3D" id="2.30.120.10">
    <property type="match status" value="1"/>
</dbReference>
<evidence type="ECO:0000256" key="5">
    <source>
        <dbReference type="PIRSR" id="PIRSR001227-1"/>
    </source>
</evidence>
<dbReference type="AlphaFoldDB" id="H5T9B4"/>
<keyword evidence="6" id="KW-0479">Metal-binding</keyword>
<dbReference type="Proteomes" id="UP000053586">
    <property type="component" value="Unassembled WGS sequence"/>
</dbReference>
<evidence type="ECO:0000256" key="2">
    <source>
        <dbReference type="ARBA" id="ARBA00022801"/>
    </source>
</evidence>
<keyword evidence="6" id="KW-0106">Calcium</keyword>
<dbReference type="Pfam" id="PF01804">
    <property type="entry name" value="Penicil_amidase"/>
    <property type="match status" value="1"/>
</dbReference>
<dbReference type="InterPro" id="IPR002692">
    <property type="entry name" value="S45"/>
</dbReference>
<dbReference type="MEROPS" id="S45.003"/>
<dbReference type="PANTHER" id="PTHR34218:SF4">
    <property type="entry name" value="ACYL-HOMOSERINE LACTONE ACYLASE QUIP"/>
    <property type="match status" value="1"/>
</dbReference>
<dbReference type="GO" id="GO:0046872">
    <property type="term" value="F:metal ion binding"/>
    <property type="evidence" value="ECO:0007669"/>
    <property type="project" value="UniProtKB-KW"/>
</dbReference>
<dbReference type="PANTHER" id="PTHR34218">
    <property type="entry name" value="PEPTIDASE S45 PENICILLIN AMIDASE"/>
    <property type="match status" value="1"/>
</dbReference>